<feature type="chain" id="PRO_5007479678" description="DUF4835 family protein" evidence="1">
    <location>
        <begin position="20"/>
        <end position="296"/>
    </location>
</feature>
<evidence type="ECO:0000313" key="3">
    <source>
        <dbReference type="Proteomes" id="UP000070138"/>
    </source>
</evidence>
<dbReference type="AlphaFoldDB" id="A0A137REI3"/>
<proteinExistence type="predicted"/>
<evidence type="ECO:0000313" key="2">
    <source>
        <dbReference type="EMBL" id="KXN97908.1"/>
    </source>
</evidence>
<evidence type="ECO:0000256" key="1">
    <source>
        <dbReference type="SAM" id="SignalP"/>
    </source>
</evidence>
<accession>A0A137REI3</accession>
<dbReference type="EMBL" id="JRWG01000014">
    <property type="protein sequence ID" value="KXN97908.1"/>
    <property type="molecule type" value="Genomic_DNA"/>
</dbReference>
<reference evidence="2 3" key="2">
    <citation type="journal article" date="2016" name="Int. J. Syst. Evol. Microbiol.">
        <title>Vitellibacter aquimaris sp. nov., a marine bacterium isolated from seawater.</title>
        <authorList>
            <person name="Thevarajoo S."/>
            <person name="Selvaratnam C."/>
            <person name="Goh K.M."/>
            <person name="Hong K.W."/>
            <person name="Chan X.Y."/>
            <person name="Chan K.G."/>
            <person name="Chong C.S."/>
        </authorList>
    </citation>
    <scope>NUCLEOTIDE SEQUENCE [LARGE SCALE GENOMIC DNA]</scope>
    <source>
        <strain evidence="2 3">D-24</strain>
    </source>
</reference>
<dbReference type="OrthoDB" id="9773381at2"/>
<dbReference type="STRING" id="1548749.LS48_14030"/>
<protein>
    <recommendedName>
        <fullName evidence="4">DUF4835 family protein</fullName>
    </recommendedName>
</protein>
<keyword evidence="1" id="KW-0732">Signal</keyword>
<dbReference type="Pfam" id="PF16119">
    <property type="entry name" value="DUF4835"/>
    <property type="match status" value="1"/>
</dbReference>
<feature type="signal peptide" evidence="1">
    <location>
        <begin position="1"/>
        <end position="19"/>
    </location>
</feature>
<dbReference type="PATRIC" id="fig|1548749.3.peg.2928"/>
<name>A0A137REI3_9FLAO</name>
<dbReference type="RefSeq" id="WP_062623123.1">
    <property type="nucleotide sequence ID" value="NZ_JRWG01000014.1"/>
</dbReference>
<dbReference type="Proteomes" id="UP000070138">
    <property type="component" value="Unassembled WGS sequence"/>
</dbReference>
<keyword evidence="3" id="KW-1185">Reference proteome</keyword>
<organism evidence="2 3">
    <name type="scientific">Aequorivita aquimaris</name>
    <dbReference type="NCBI Taxonomy" id="1548749"/>
    <lineage>
        <taxon>Bacteria</taxon>
        <taxon>Pseudomonadati</taxon>
        <taxon>Bacteroidota</taxon>
        <taxon>Flavobacteriia</taxon>
        <taxon>Flavobacteriales</taxon>
        <taxon>Flavobacteriaceae</taxon>
        <taxon>Aequorivita</taxon>
    </lineage>
</organism>
<gene>
    <name evidence="2" type="ORF">LS48_14030</name>
</gene>
<comment type="caution">
    <text evidence="2">The sequence shown here is derived from an EMBL/GenBank/DDBJ whole genome shotgun (WGS) entry which is preliminary data.</text>
</comment>
<reference evidence="3" key="1">
    <citation type="submission" date="2014-10" db="EMBL/GenBank/DDBJ databases">
        <title>Genome sequencing of Vitellibacter sp. D-24.</title>
        <authorList>
            <person name="Thevarajoo S."/>
            <person name="Selvaratnam C."/>
            <person name="Goh K.M."/>
            <person name="Chong C.S."/>
        </authorList>
    </citation>
    <scope>NUCLEOTIDE SEQUENCE [LARGE SCALE GENOMIC DNA]</scope>
    <source>
        <strain evidence="3">D-24</strain>
    </source>
</reference>
<sequence>MRKILLFLLCAIAVFTAQAQELNCTVSIDAEQTGQPNLQIFRTLETQLREFVNNTKWTDKEYKNQERIDCNMSLIISEYDGDSFTATLQVQSSRPVFESTYDSPVYNYFDKQVRFNYKEYEPLNFNINTFGSNLVSVIAFHVYTVIGLDADTFSLNGGAPYFEIAKQITNTAASSNFPGWKATDGNQSRFRYNDALISSVYKEFHNVMYQYHREGLDIMASDQKKAKQEIANAINILKGINDRRPNSYLVRTFFDAKSDEIQAIFSGGPQVDITQLVENLNRLAPTKRSNWTEIKF</sequence>
<evidence type="ECO:0008006" key="4">
    <source>
        <dbReference type="Google" id="ProtNLM"/>
    </source>
</evidence>
<dbReference type="InterPro" id="IPR032274">
    <property type="entry name" value="DUF4835"/>
</dbReference>